<dbReference type="AlphaFoldDB" id="A0AAN7JFI6"/>
<dbReference type="InterPro" id="IPR012946">
    <property type="entry name" value="X8"/>
</dbReference>
<reference evidence="4 5" key="1">
    <citation type="journal article" date="2023" name="Hortic Res">
        <title>Pangenome of water caltrop reveals structural variations and asymmetric subgenome divergence after allopolyploidization.</title>
        <authorList>
            <person name="Zhang X."/>
            <person name="Chen Y."/>
            <person name="Wang L."/>
            <person name="Yuan Y."/>
            <person name="Fang M."/>
            <person name="Shi L."/>
            <person name="Lu R."/>
            <person name="Comes H.P."/>
            <person name="Ma Y."/>
            <person name="Chen Y."/>
            <person name="Huang G."/>
            <person name="Zhou Y."/>
            <person name="Zheng Z."/>
            <person name="Qiu Y."/>
        </authorList>
    </citation>
    <scope>NUCLEOTIDE SEQUENCE [LARGE SCALE GENOMIC DNA]</scope>
    <source>
        <tissue evidence="4">Roots</tissue>
    </source>
</reference>
<keyword evidence="5" id="KW-1185">Reference proteome</keyword>
<evidence type="ECO:0000256" key="1">
    <source>
        <dbReference type="ARBA" id="ARBA00022729"/>
    </source>
</evidence>
<dbReference type="Proteomes" id="UP001345219">
    <property type="component" value="Chromosome 19"/>
</dbReference>
<keyword evidence="1" id="KW-0732">Signal</keyword>
<evidence type="ECO:0000256" key="2">
    <source>
        <dbReference type="SAM" id="MobiDB-lite"/>
    </source>
</evidence>
<dbReference type="SMART" id="SM00768">
    <property type="entry name" value="X8"/>
    <property type="match status" value="1"/>
</dbReference>
<comment type="caution">
    <text evidence="4">The sequence shown here is derived from an EMBL/GenBank/DDBJ whole genome shotgun (WGS) entry which is preliminary data.</text>
</comment>
<protein>
    <recommendedName>
        <fullName evidence="3">X8 domain-containing protein</fullName>
    </recommendedName>
</protein>
<name>A0AAN7JFI6_9MYRT</name>
<dbReference type="EMBL" id="JAXIOK010000024">
    <property type="protein sequence ID" value="KAK4741504.1"/>
    <property type="molecule type" value="Genomic_DNA"/>
</dbReference>
<feature type="compositionally biased region" description="Polar residues" evidence="2">
    <location>
        <begin position="67"/>
        <end position="77"/>
    </location>
</feature>
<feature type="region of interest" description="Disordered" evidence="2">
    <location>
        <begin position="57"/>
        <end position="92"/>
    </location>
</feature>
<feature type="domain" description="X8" evidence="3">
    <location>
        <begin position="27"/>
        <end position="76"/>
    </location>
</feature>
<sequence length="107" mass="11841">MASHSRPRPQLWRILRCSSASAVDGATWCVARSDASQQALQRAMDYACGSGKTAPRFSPTRFRLTHPTPSTATTRSKPWNPAAATSLERPRQQRNVGVHVMWGSYTI</sequence>
<proteinExistence type="predicted"/>
<evidence type="ECO:0000313" key="4">
    <source>
        <dbReference type="EMBL" id="KAK4741504.1"/>
    </source>
</evidence>
<accession>A0AAN7JFI6</accession>
<evidence type="ECO:0000259" key="3">
    <source>
        <dbReference type="SMART" id="SM00768"/>
    </source>
</evidence>
<organism evidence="4 5">
    <name type="scientific">Trapa incisa</name>
    <dbReference type="NCBI Taxonomy" id="236973"/>
    <lineage>
        <taxon>Eukaryota</taxon>
        <taxon>Viridiplantae</taxon>
        <taxon>Streptophyta</taxon>
        <taxon>Embryophyta</taxon>
        <taxon>Tracheophyta</taxon>
        <taxon>Spermatophyta</taxon>
        <taxon>Magnoliopsida</taxon>
        <taxon>eudicotyledons</taxon>
        <taxon>Gunneridae</taxon>
        <taxon>Pentapetalae</taxon>
        <taxon>rosids</taxon>
        <taxon>malvids</taxon>
        <taxon>Myrtales</taxon>
        <taxon>Lythraceae</taxon>
        <taxon>Trapa</taxon>
    </lineage>
</organism>
<evidence type="ECO:0000313" key="5">
    <source>
        <dbReference type="Proteomes" id="UP001345219"/>
    </source>
</evidence>
<gene>
    <name evidence="4" type="ORF">SAY87_025092</name>
</gene>